<protein>
    <submittedName>
        <fullName evidence="1">Uncharacterized protein</fullName>
    </submittedName>
</protein>
<proteinExistence type="predicted"/>
<dbReference type="EMBL" id="MU004312">
    <property type="protein sequence ID" value="KAF2658740.1"/>
    <property type="molecule type" value="Genomic_DNA"/>
</dbReference>
<accession>A0A6A6TFR0</accession>
<evidence type="ECO:0000313" key="1">
    <source>
        <dbReference type="EMBL" id="KAF2658740.1"/>
    </source>
</evidence>
<dbReference type="Proteomes" id="UP000799324">
    <property type="component" value="Unassembled WGS sequence"/>
</dbReference>
<evidence type="ECO:0000313" key="2">
    <source>
        <dbReference type="Proteomes" id="UP000799324"/>
    </source>
</evidence>
<organism evidence="1 2">
    <name type="scientific">Lophiostoma macrostomum CBS 122681</name>
    <dbReference type="NCBI Taxonomy" id="1314788"/>
    <lineage>
        <taxon>Eukaryota</taxon>
        <taxon>Fungi</taxon>
        <taxon>Dikarya</taxon>
        <taxon>Ascomycota</taxon>
        <taxon>Pezizomycotina</taxon>
        <taxon>Dothideomycetes</taxon>
        <taxon>Pleosporomycetidae</taxon>
        <taxon>Pleosporales</taxon>
        <taxon>Lophiostomataceae</taxon>
        <taxon>Lophiostoma</taxon>
    </lineage>
</organism>
<dbReference type="AlphaFoldDB" id="A0A6A6TFR0"/>
<sequence length="184" mass="19911">MVRAEHRQPPLPMASFLQTSILDGRASRDLVLYIAFIADFIQSPWHLTALGQRQLCSRVHEHSLFWGPDIENCGCCSETDGWAGGLVISPRLSLITSHIACTAPGSRIRNTVRVRPSEGGRPAESDQHHSIVKIRLQQSSHSSSAGCARGKALSAGASLPESYCGPAPTLPRRWLGILLAPAID</sequence>
<keyword evidence="2" id="KW-1185">Reference proteome</keyword>
<name>A0A6A6TFR0_9PLEO</name>
<gene>
    <name evidence="1" type="ORF">K491DRAFT_244473</name>
</gene>
<reference evidence="1" key="1">
    <citation type="journal article" date="2020" name="Stud. Mycol.">
        <title>101 Dothideomycetes genomes: a test case for predicting lifestyles and emergence of pathogens.</title>
        <authorList>
            <person name="Haridas S."/>
            <person name="Albert R."/>
            <person name="Binder M."/>
            <person name="Bloem J."/>
            <person name="Labutti K."/>
            <person name="Salamov A."/>
            <person name="Andreopoulos B."/>
            <person name="Baker S."/>
            <person name="Barry K."/>
            <person name="Bills G."/>
            <person name="Bluhm B."/>
            <person name="Cannon C."/>
            <person name="Castanera R."/>
            <person name="Culley D."/>
            <person name="Daum C."/>
            <person name="Ezra D."/>
            <person name="Gonzalez J."/>
            <person name="Henrissat B."/>
            <person name="Kuo A."/>
            <person name="Liang C."/>
            <person name="Lipzen A."/>
            <person name="Lutzoni F."/>
            <person name="Magnuson J."/>
            <person name="Mondo S."/>
            <person name="Nolan M."/>
            <person name="Ohm R."/>
            <person name="Pangilinan J."/>
            <person name="Park H.-J."/>
            <person name="Ramirez L."/>
            <person name="Alfaro M."/>
            <person name="Sun H."/>
            <person name="Tritt A."/>
            <person name="Yoshinaga Y."/>
            <person name="Zwiers L.-H."/>
            <person name="Turgeon B."/>
            <person name="Goodwin S."/>
            <person name="Spatafora J."/>
            <person name="Crous P."/>
            <person name="Grigoriev I."/>
        </authorList>
    </citation>
    <scope>NUCLEOTIDE SEQUENCE</scope>
    <source>
        <strain evidence="1">CBS 122681</strain>
    </source>
</reference>